<name>A0ABW1EZM2_9ACTN</name>
<dbReference type="Proteomes" id="UP001596067">
    <property type="component" value="Unassembled WGS sequence"/>
</dbReference>
<evidence type="ECO:0008006" key="4">
    <source>
        <dbReference type="Google" id="ProtNLM"/>
    </source>
</evidence>
<evidence type="ECO:0000313" key="2">
    <source>
        <dbReference type="EMBL" id="MFC5887437.1"/>
    </source>
</evidence>
<proteinExistence type="predicted"/>
<dbReference type="RefSeq" id="WP_313765203.1">
    <property type="nucleotide sequence ID" value="NZ_BAAAVH010000018.1"/>
</dbReference>
<comment type="caution">
    <text evidence="2">The sequence shown here is derived from an EMBL/GenBank/DDBJ whole genome shotgun (WGS) entry which is preliminary data.</text>
</comment>
<organism evidence="2 3">
    <name type="scientific">Kitasatospora aburaviensis</name>
    <dbReference type="NCBI Taxonomy" id="67265"/>
    <lineage>
        <taxon>Bacteria</taxon>
        <taxon>Bacillati</taxon>
        <taxon>Actinomycetota</taxon>
        <taxon>Actinomycetes</taxon>
        <taxon>Kitasatosporales</taxon>
        <taxon>Streptomycetaceae</taxon>
        <taxon>Kitasatospora</taxon>
    </lineage>
</organism>
<keyword evidence="3" id="KW-1185">Reference proteome</keyword>
<evidence type="ECO:0000256" key="1">
    <source>
        <dbReference type="SAM" id="MobiDB-lite"/>
    </source>
</evidence>
<reference evidence="3" key="1">
    <citation type="journal article" date="2019" name="Int. J. Syst. Evol. Microbiol.">
        <title>The Global Catalogue of Microorganisms (GCM) 10K type strain sequencing project: providing services to taxonomists for standard genome sequencing and annotation.</title>
        <authorList>
            <consortium name="The Broad Institute Genomics Platform"/>
            <consortium name="The Broad Institute Genome Sequencing Center for Infectious Disease"/>
            <person name="Wu L."/>
            <person name="Ma J."/>
        </authorList>
    </citation>
    <scope>NUCLEOTIDE SEQUENCE [LARGE SCALE GENOMIC DNA]</scope>
    <source>
        <strain evidence="3">CGMCC 4.1469</strain>
    </source>
</reference>
<sequence length="153" mass="16769">MTESAARAQLLQHLTETLRNLPAGSALVRLHPDLPKAAFNAGATVRFEHDLADVDETIVPARFNIAYWVSGLSPADSDRNFDLLLEAWRDSGWRTNATRDAGPRAGYADTIDGFHLALQQSVQGYLSLHGSTPRFWPGPDEGSPLPDRIDHPA</sequence>
<dbReference type="EMBL" id="JBHSOD010000027">
    <property type="protein sequence ID" value="MFC5887437.1"/>
    <property type="molecule type" value="Genomic_DNA"/>
</dbReference>
<gene>
    <name evidence="2" type="ORF">ACFP0N_20920</name>
</gene>
<feature type="region of interest" description="Disordered" evidence="1">
    <location>
        <begin position="133"/>
        <end position="153"/>
    </location>
</feature>
<evidence type="ECO:0000313" key="3">
    <source>
        <dbReference type="Proteomes" id="UP001596067"/>
    </source>
</evidence>
<accession>A0ABW1EZM2</accession>
<protein>
    <recommendedName>
        <fullName evidence="4">DUF3168 domain-containing protein</fullName>
    </recommendedName>
</protein>